<evidence type="ECO:0000259" key="1">
    <source>
        <dbReference type="PROSITE" id="PS50041"/>
    </source>
</evidence>
<dbReference type="InterPro" id="IPR001304">
    <property type="entry name" value="C-type_lectin-like"/>
</dbReference>
<proteinExistence type="predicted"/>
<dbReference type="InterPro" id="IPR016187">
    <property type="entry name" value="CTDL_fold"/>
</dbReference>
<protein>
    <recommendedName>
        <fullName evidence="1">C-type lectin domain-containing protein</fullName>
    </recommendedName>
</protein>
<dbReference type="Proteomes" id="UP000887575">
    <property type="component" value="Unassembled WGS sequence"/>
</dbReference>
<dbReference type="SUPFAM" id="SSF56436">
    <property type="entry name" value="C-type lectin-like"/>
    <property type="match status" value="1"/>
</dbReference>
<dbReference type="PANTHER" id="PTHR22803">
    <property type="entry name" value="MANNOSE, PHOSPHOLIPASE, LECTIN RECEPTOR RELATED"/>
    <property type="match status" value="1"/>
</dbReference>
<sequence>MESPRHTLRIIDESYESKSRFYKMLSIFAILWNHPPLKYQSIHRYPGDPEANHRPRNTDDDGQVLLDPKCPNCVPDSPCPSAWVYSSKLKQCYKRIFDVDFATADRTCRLMNSHLASIHSDEENELLLDLGRAGTTMPEWRLVPLIGGKRVKLSPQRNIHDSRRVPAKTIGIWVDGSPFNYTKWSAGQPDFAANVESCLQLWPDRMAGFGTDTYQLNKWNDYVCDLRYRVAICKQPAKY</sequence>
<accession>A0AAF3FA35</accession>
<dbReference type="AlphaFoldDB" id="A0AAF3FA35"/>
<feature type="domain" description="C-type lectin" evidence="1">
    <location>
        <begin position="88"/>
        <end position="225"/>
    </location>
</feature>
<organism evidence="2 3">
    <name type="scientific">Mesorhabditis belari</name>
    <dbReference type="NCBI Taxonomy" id="2138241"/>
    <lineage>
        <taxon>Eukaryota</taxon>
        <taxon>Metazoa</taxon>
        <taxon>Ecdysozoa</taxon>
        <taxon>Nematoda</taxon>
        <taxon>Chromadorea</taxon>
        <taxon>Rhabditida</taxon>
        <taxon>Rhabditina</taxon>
        <taxon>Rhabditomorpha</taxon>
        <taxon>Rhabditoidea</taxon>
        <taxon>Rhabditidae</taxon>
        <taxon>Mesorhabditinae</taxon>
        <taxon>Mesorhabditis</taxon>
    </lineage>
</organism>
<dbReference type="InterPro" id="IPR050111">
    <property type="entry name" value="C-type_lectin/snaclec_domain"/>
</dbReference>
<reference evidence="3" key="1">
    <citation type="submission" date="2024-02" db="UniProtKB">
        <authorList>
            <consortium name="WormBaseParasite"/>
        </authorList>
    </citation>
    <scope>IDENTIFICATION</scope>
</reference>
<dbReference type="WBParaSite" id="MBELARI_LOCUS3729">
    <property type="protein sequence ID" value="MBELARI_LOCUS3729"/>
    <property type="gene ID" value="MBELARI_LOCUS3729"/>
</dbReference>
<dbReference type="CDD" id="cd00037">
    <property type="entry name" value="CLECT"/>
    <property type="match status" value="1"/>
</dbReference>
<dbReference type="Gene3D" id="3.10.100.10">
    <property type="entry name" value="Mannose-Binding Protein A, subunit A"/>
    <property type="match status" value="1"/>
</dbReference>
<evidence type="ECO:0000313" key="3">
    <source>
        <dbReference type="WBParaSite" id="MBELARI_LOCUS3729"/>
    </source>
</evidence>
<keyword evidence="2" id="KW-1185">Reference proteome</keyword>
<dbReference type="InterPro" id="IPR016186">
    <property type="entry name" value="C-type_lectin-like/link_sf"/>
</dbReference>
<dbReference type="SMART" id="SM00034">
    <property type="entry name" value="CLECT"/>
    <property type="match status" value="1"/>
</dbReference>
<evidence type="ECO:0000313" key="2">
    <source>
        <dbReference type="Proteomes" id="UP000887575"/>
    </source>
</evidence>
<dbReference type="PROSITE" id="PS50041">
    <property type="entry name" value="C_TYPE_LECTIN_2"/>
    <property type="match status" value="1"/>
</dbReference>
<name>A0AAF3FA35_9BILA</name>